<dbReference type="Proteomes" id="UP000248329">
    <property type="component" value="Unassembled WGS sequence"/>
</dbReference>
<proteinExistence type="predicted"/>
<protein>
    <submittedName>
        <fullName evidence="1">Uncharacterized protein</fullName>
    </submittedName>
</protein>
<gene>
    <name evidence="1" type="ORF">C4B59_00405</name>
</gene>
<sequence>MVDVQFKIAQKRVAIHADPDVASGMARFVHELGMTPVIIATGTESKEFALGCADGRKPDRA</sequence>
<evidence type="ECO:0000313" key="1">
    <source>
        <dbReference type="EMBL" id="PXF62111.1"/>
    </source>
</evidence>
<accession>A0AC61L6T7</accession>
<reference evidence="1" key="1">
    <citation type="submission" date="2018-01" db="EMBL/GenBank/DDBJ databases">
        <authorList>
            <person name="Krukenberg V."/>
        </authorList>
    </citation>
    <scope>NUCLEOTIDE SEQUENCE</scope>
    <source>
        <strain evidence="1">E20ANME2</strain>
    </source>
</reference>
<evidence type="ECO:0000313" key="2">
    <source>
        <dbReference type="Proteomes" id="UP000248329"/>
    </source>
</evidence>
<name>A0AC61L6T7_9EURY</name>
<dbReference type="EMBL" id="PQXF01000001">
    <property type="protein sequence ID" value="PXF62111.1"/>
    <property type="molecule type" value="Genomic_DNA"/>
</dbReference>
<organism evidence="1 2">
    <name type="scientific">Candidatus Methanogaster sp</name>
    <dbReference type="NCBI Taxonomy" id="3386292"/>
    <lineage>
        <taxon>Archaea</taxon>
        <taxon>Methanobacteriati</taxon>
        <taxon>Methanobacteriota</taxon>
        <taxon>Stenosarchaea group</taxon>
        <taxon>Methanomicrobia</taxon>
        <taxon>Methanosarcinales</taxon>
        <taxon>ANME-2 cluster</taxon>
        <taxon>Candidatus Methanogasteraceae</taxon>
        <taxon>Candidatus Methanogaster</taxon>
    </lineage>
</organism>
<comment type="caution">
    <text evidence="1">The sequence shown here is derived from an EMBL/GenBank/DDBJ whole genome shotgun (WGS) entry which is preliminary data.</text>
</comment>